<protein>
    <recommendedName>
        <fullName evidence="1">Aspartyl/asparaginy/proline hydroxylase domain-containing protein</fullName>
    </recommendedName>
</protein>
<reference evidence="2" key="1">
    <citation type="submission" date="2019-09" db="EMBL/GenBank/DDBJ databases">
        <authorList>
            <person name="Needham M D."/>
        </authorList>
    </citation>
    <scope>NUCLEOTIDE SEQUENCE</scope>
</reference>
<dbReference type="EMBL" id="CABVLZ010000007">
    <property type="protein sequence ID" value="VVU95644.1"/>
    <property type="molecule type" value="Genomic_DNA"/>
</dbReference>
<dbReference type="AlphaFoldDB" id="A0A5E8CL84"/>
<organism evidence="2">
    <name type="scientific">seawater metagenome</name>
    <dbReference type="NCBI Taxonomy" id="1561972"/>
    <lineage>
        <taxon>unclassified sequences</taxon>
        <taxon>metagenomes</taxon>
        <taxon>ecological metagenomes</taxon>
    </lineage>
</organism>
<dbReference type="InterPro" id="IPR007803">
    <property type="entry name" value="Asp/Arg/Pro-Hydrxlase"/>
</dbReference>
<evidence type="ECO:0000259" key="1">
    <source>
        <dbReference type="Pfam" id="PF05118"/>
    </source>
</evidence>
<name>A0A5E8CL84_9ZZZZ</name>
<evidence type="ECO:0000313" key="2">
    <source>
        <dbReference type="EMBL" id="VVU95644.1"/>
    </source>
</evidence>
<accession>A0A5E8CL84</accession>
<dbReference type="InterPro" id="IPR027443">
    <property type="entry name" value="IPNS-like_sf"/>
</dbReference>
<proteinExistence type="predicted"/>
<dbReference type="Pfam" id="PF05118">
    <property type="entry name" value="Asp_Arg_Hydrox"/>
    <property type="match status" value="1"/>
</dbReference>
<sequence length="196" mass="22824">MISLKLLILILLCCLFIRYKTKDVRKKSKSYNVFYSTDIFPILKYFENSWYQIFNEANNISSHHYAIPNFDRVNEKIIDYVIMENDYLMGRNSQLCPVTSSLLSQFKGVLLAKFVILKPFSISSIQKTSFNQKTLISYCLGISIPQDSLVKLYSSHNAMNIIANRSFIYDSSYPFYIENQSNYEDAIIFCVDIIKS</sequence>
<gene>
    <name evidence="2" type="ORF">CPAV1605_1397</name>
</gene>
<feature type="domain" description="Aspartyl/asparaginy/proline hydroxylase" evidence="1">
    <location>
        <begin position="47"/>
        <end position="194"/>
    </location>
</feature>
<dbReference type="Gene3D" id="2.60.120.330">
    <property type="entry name" value="B-lactam Antibiotic, Isopenicillin N Synthase, Chain"/>
    <property type="match status" value="1"/>
</dbReference>